<feature type="domain" description="Peptidase S26" evidence="7">
    <location>
        <begin position="7"/>
        <end position="162"/>
    </location>
</feature>
<organism evidence="8 9">
    <name type="scientific">Psychromarinibacter sediminicola</name>
    <dbReference type="NCBI Taxonomy" id="3033385"/>
    <lineage>
        <taxon>Bacteria</taxon>
        <taxon>Pseudomonadati</taxon>
        <taxon>Pseudomonadota</taxon>
        <taxon>Alphaproteobacteria</taxon>
        <taxon>Rhodobacterales</taxon>
        <taxon>Paracoccaceae</taxon>
        <taxon>Psychromarinibacter</taxon>
    </lineage>
</organism>
<evidence type="ECO:0000313" key="9">
    <source>
        <dbReference type="Proteomes" id="UP001220964"/>
    </source>
</evidence>
<name>A0AAE3NSI1_9RHOB</name>
<sequence length="192" mass="20742">MTRLGYAMATCFSVLAIGGLAFVHVSPKLIWNTSASAPVGLYAVTSDKDLSVGDLVVVDPPKSLAIYLDERGYLPHGVPLLKHIVALPGQRVCRDGAVVTVDDITMAQAQPSDRFGRDLPIWQGCRIVAKTELFLLNPSHPDSLDGRYFGALPADAVIGRAIPILTDEDGDGRYVWRADAHPDIPPNLSDRK</sequence>
<dbReference type="AlphaFoldDB" id="A0AAE3NSI1"/>
<reference evidence="8" key="1">
    <citation type="submission" date="2023-03" db="EMBL/GenBank/DDBJ databases">
        <title>Multiphase analysis and comparison of six strains from genera Psychromarinibacter, Lutimaribacter, and Maritimibacter, including a novel species: Psychromarinibacter sediminicola sp. nov.</title>
        <authorList>
            <person name="Wang Y.-H."/>
            <person name="Ye M.-Q."/>
            <person name="Du Z.-J."/>
        </authorList>
    </citation>
    <scope>NUCLEOTIDE SEQUENCE</scope>
    <source>
        <strain evidence="8">C21-152</strain>
    </source>
</reference>
<evidence type="ECO:0000313" key="8">
    <source>
        <dbReference type="EMBL" id="MDF0601654.1"/>
    </source>
</evidence>
<evidence type="ECO:0000256" key="5">
    <source>
        <dbReference type="ARBA" id="ARBA00022971"/>
    </source>
</evidence>
<dbReference type="InterPro" id="IPR019533">
    <property type="entry name" value="Peptidase_S26"/>
</dbReference>
<dbReference type="InterPro" id="IPR014139">
    <property type="entry name" value="Peptidase_S26C_TraF"/>
</dbReference>
<keyword evidence="6" id="KW-0472">Membrane</keyword>
<keyword evidence="3" id="KW-0732">Signal</keyword>
<dbReference type="SUPFAM" id="SSF51306">
    <property type="entry name" value="LexA/Signal peptidase"/>
    <property type="match status" value="1"/>
</dbReference>
<keyword evidence="4" id="KW-0574">Periplasm</keyword>
<dbReference type="Proteomes" id="UP001220964">
    <property type="component" value="Unassembled WGS sequence"/>
</dbReference>
<dbReference type="RefSeq" id="WP_275567793.1">
    <property type="nucleotide sequence ID" value="NZ_JARGYC010000031.1"/>
</dbReference>
<feature type="transmembrane region" description="Helical" evidence="6">
    <location>
        <begin position="6"/>
        <end position="25"/>
    </location>
</feature>
<dbReference type="InterPro" id="IPR036286">
    <property type="entry name" value="LexA/Signal_pep-like_sf"/>
</dbReference>
<keyword evidence="6" id="KW-0812">Transmembrane</keyword>
<dbReference type="GO" id="GO:0004252">
    <property type="term" value="F:serine-type endopeptidase activity"/>
    <property type="evidence" value="ECO:0007669"/>
    <property type="project" value="InterPro"/>
</dbReference>
<comment type="caution">
    <text evidence="8">The sequence shown here is derived from an EMBL/GenBank/DDBJ whole genome shotgun (WGS) entry which is preliminary data.</text>
</comment>
<gene>
    <name evidence="8" type="primary">traF</name>
    <name evidence="8" type="ORF">P1J78_12995</name>
</gene>
<keyword evidence="5" id="KW-0184">Conjugation</keyword>
<keyword evidence="9" id="KW-1185">Reference proteome</keyword>
<evidence type="ECO:0000256" key="3">
    <source>
        <dbReference type="ARBA" id="ARBA00022729"/>
    </source>
</evidence>
<evidence type="ECO:0000256" key="4">
    <source>
        <dbReference type="ARBA" id="ARBA00022764"/>
    </source>
</evidence>
<dbReference type="NCBIfam" id="TIGR02771">
    <property type="entry name" value="TraF_Ti"/>
    <property type="match status" value="1"/>
</dbReference>
<evidence type="ECO:0000256" key="1">
    <source>
        <dbReference type="ARBA" id="ARBA00004418"/>
    </source>
</evidence>
<dbReference type="GO" id="GO:0042597">
    <property type="term" value="C:periplasmic space"/>
    <property type="evidence" value="ECO:0007669"/>
    <property type="project" value="UniProtKB-SubCell"/>
</dbReference>
<accession>A0AAE3NSI1</accession>
<comment type="subcellular location">
    <subcellularLocation>
        <location evidence="1">Periplasm</location>
    </subcellularLocation>
</comment>
<dbReference type="Pfam" id="PF10502">
    <property type="entry name" value="Peptidase_S26"/>
    <property type="match status" value="1"/>
</dbReference>
<keyword evidence="6" id="KW-1133">Transmembrane helix</keyword>
<dbReference type="GO" id="GO:0006465">
    <property type="term" value="P:signal peptide processing"/>
    <property type="evidence" value="ECO:0007669"/>
    <property type="project" value="InterPro"/>
</dbReference>
<evidence type="ECO:0000256" key="2">
    <source>
        <dbReference type="ARBA" id="ARBA00005849"/>
    </source>
</evidence>
<evidence type="ECO:0000259" key="7">
    <source>
        <dbReference type="Pfam" id="PF10502"/>
    </source>
</evidence>
<dbReference type="EMBL" id="JARGYC010000031">
    <property type="protein sequence ID" value="MDF0601654.1"/>
    <property type="molecule type" value="Genomic_DNA"/>
</dbReference>
<proteinExistence type="inferred from homology"/>
<protein>
    <submittedName>
        <fullName evidence="8">Conjugative transfer signal peptidase TraF</fullName>
    </submittedName>
</protein>
<dbReference type="Gene3D" id="2.10.109.10">
    <property type="entry name" value="Umud Fragment, subunit A"/>
    <property type="match status" value="1"/>
</dbReference>
<comment type="similarity">
    <text evidence="2">Belongs to the peptidase S26C family.</text>
</comment>
<evidence type="ECO:0000256" key="6">
    <source>
        <dbReference type="SAM" id="Phobius"/>
    </source>
</evidence>